<protein>
    <recommendedName>
        <fullName evidence="5">Ubiquitin carboxyl-terminal hydrolase</fullName>
        <ecNumber evidence="5">3.4.19.12</ecNumber>
    </recommendedName>
</protein>
<dbReference type="SUPFAM" id="SSF50104">
    <property type="entry name" value="Translation proteins SH3-like domain"/>
    <property type="match status" value="1"/>
</dbReference>
<keyword evidence="5" id="KW-0833">Ubl conjugation pathway</keyword>
<feature type="domain" description="USP" evidence="8">
    <location>
        <begin position="76"/>
        <end position="354"/>
    </location>
</feature>
<dbReference type="GO" id="GO:1990904">
    <property type="term" value="C:ribonucleoprotein complex"/>
    <property type="evidence" value="ECO:0007669"/>
    <property type="project" value="UniProtKB-KW"/>
</dbReference>
<feature type="compositionally biased region" description="Polar residues" evidence="6">
    <location>
        <begin position="10"/>
        <end position="29"/>
    </location>
</feature>
<dbReference type="GO" id="GO:0006508">
    <property type="term" value="P:proteolysis"/>
    <property type="evidence" value="ECO:0007669"/>
    <property type="project" value="UniProtKB-KW"/>
</dbReference>
<dbReference type="PANTHER" id="PTHR24006">
    <property type="entry name" value="UBIQUITIN CARBOXYL-TERMINAL HYDROLASE"/>
    <property type="match status" value="1"/>
</dbReference>
<dbReference type="InterPro" id="IPR041997">
    <property type="entry name" value="Ribosomal_eL6_KOW"/>
</dbReference>
<feature type="transmembrane region" description="Helical" evidence="7">
    <location>
        <begin position="645"/>
        <end position="670"/>
    </location>
</feature>
<dbReference type="InterPro" id="IPR014722">
    <property type="entry name" value="Rib_uL2_dom2"/>
</dbReference>
<comment type="subunit">
    <text evidence="4">Component of the large ribosomal subunit. May bind IPO9 with low affinity.</text>
</comment>
<name>A0ABD1IWH8_9TELE</name>
<evidence type="ECO:0000256" key="1">
    <source>
        <dbReference type="ARBA" id="ARBA00010592"/>
    </source>
</evidence>
<feature type="compositionally biased region" description="Basic and acidic residues" evidence="6">
    <location>
        <begin position="382"/>
        <end position="405"/>
    </location>
</feature>
<dbReference type="Pfam" id="PF01159">
    <property type="entry name" value="Ribosomal_L6e"/>
    <property type="match status" value="1"/>
</dbReference>
<keyword evidence="7" id="KW-1133">Transmembrane helix</keyword>
<dbReference type="EMBL" id="JBHFQA010000022">
    <property type="protein sequence ID" value="KAL2079327.1"/>
    <property type="molecule type" value="Genomic_DNA"/>
</dbReference>
<evidence type="ECO:0000256" key="6">
    <source>
        <dbReference type="SAM" id="MobiDB-lite"/>
    </source>
</evidence>
<dbReference type="GO" id="GO:0005840">
    <property type="term" value="C:ribosome"/>
    <property type="evidence" value="ECO:0007669"/>
    <property type="project" value="UniProtKB-KW"/>
</dbReference>
<keyword evidence="2" id="KW-0689">Ribosomal protein</keyword>
<dbReference type="EC" id="3.4.19.12" evidence="5"/>
<comment type="caution">
    <text evidence="9">The sequence shown here is derived from an EMBL/GenBank/DDBJ whole genome shotgun (WGS) entry which is preliminary data.</text>
</comment>
<gene>
    <name evidence="9" type="ORF">ACEWY4_025071</name>
</gene>
<evidence type="ECO:0000256" key="3">
    <source>
        <dbReference type="ARBA" id="ARBA00023274"/>
    </source>
</evidence>
<evidence type="ECO:0000256" key="7">
    <source>
        <dbReference type="SAM" id="Phobius"/>
    </source>
</evidence>
<organism evidence="9 10">
    <name type="scientific">Coilia grayii</name>
    <name type="common">Gray's grenadier anchovy</name>
    <dbReference type="NCBI Taxonomy" id="363190"/>
    <lineage>
        <taxon>Eukaryota</taxon>
        <taxon>Metazoa</taxon>
        <taxon>Chordata</taxon>
        <taxon>Craniata</taxon>
        <taxon>Vertebrata</taxon>
        <taxon>Euteleostomi</taxon>
        <taxon>Actinopterygii</taxon>
        <taxon>Neopterygii</taxon>
        <taxon>Teleostei</taxon>
        <taxon>Clupei</taxon>
        <taxon>Clupeiformes</taxon>
        <taxon>Clupeoidei</taxon>
        <taxon>Engraulidae</taxon>
        <taxon>Coilinae</taxon>
        <taxon>Coilia</taxon>
    </lineage>
</organism>
<keyword evidence="5" id="KW-0645">Protease</keyword>
<dbReference type="Proteomes" id="UP001591681">
    <property type="component" value="Unassembled WGS sequence"/>
</dbReference>
<dbReference type="InterPro" id="IPR008991">
    <property type="entry name" value="Translation_prot_SH3-like_sf"/>
</dbReference>
<feature type="region of interest" description="Disordered" evidence="6">
    <location>
        <begin position="358"/>
        <end position="413"/>
    </location>
</feature>
<comment type="similarity">
    <text evidence="5">Belongs to the peptidase C19 family.</text>
</comment>
<dbReference type="PANTHER" id="PTHR24006:SF899">
    <property type="entry name" value="UBIQUITIN CARBOXYL-TERMINAL HYDROLASE"/>
    <property type="match status" value="1"/>
</dbReference>
<keyword evidence="10" id="KW-1185">Reference proteome</keyword>
<evidence type="ECO:0000313" key="10">
    <source>
        <dbReference type="Proteomes" id="UP001591681"/>
    </source>
</evidence>
<dbReference type="SUPFAM" id="SSF54001">
    <property type="entry name" value="Cysteine proteinases"/>
    <property type="match status" value="1"/>
</dbReference>
<dbReference type="InterPro" id="IPR000915">
    <property type="entry name" value="60S_ribosomal_eL6"/>
</dbReference>
<keyword evidence="5" id="KW-0378">Hydrolase</keyword>
<dbReference type="PROSITE" id="PS50235">
    <property type="entry name" value="USP_3"/>
    <property type="match status" value="1"/>
</dbReference>
<dbReference type="InterPro" id="IPR028889">
    <property type="entry name" value="USP"/>
</dbReference>
<dbReference type="Gene3D" id="3.90.70.10">
    <property type="entry name" value="Cysteine proteinases"/>
    <property type="match status" value="1"/>
</dbReference>
<dbReference type="InterPro" id="IPR018200">
    <property type="entry name" value="USP_CS"/>
</dbReference>
<feature type="region of interest" description="Disordered" evidence="6">
    <location>
        <begin position="1"/>
        <end position="29"/>
    </location>
</feature>
<evidence type="ECO:0000259" key="8">
    <source>
        <dbReference type="PROSITE" id="PS50235"/>
    </source>
</evidence>
<evidence type="ECO:0000256" key="4">
    <source>
        <dbReference type="ARBA" id="ARBA00046388"/>
    </source>
</evidence>
<evidence type="ECO:0000256" key="2">
    <source>
        <dbReference type="ARBA" id="ARBA00022980"/>
    </source>
</evidence>
<feature type="compositionally biased region" description="Polar residues" evidence="6">
    <location>
        <begin position="358"/>
        <end position="368"/>
    </location>
</feature>
<dbReference type="AlphaFoldDB" id="A0ABD1IWH8"/>
<evidence type="ECO:0000313" key="9">
    <source>
        <dbReference type="EMBL" id="KAL2079327.1"/>
    </source>
</evidence>
<keyword evidence="5" id="KW-0788">Thiol protease</keyword>
<keyword evidence="3" id="KW-0687">Ribonucleoprotein</keyword>
<comment type="catalytic activity">
    <reaction evidence="5">
        <text>Thiol-dependent hydrolysis of ester, thioester, amide, peptide and isopeptide bonds formed by the C-terminal Gly of ubiquitin (a 76-residue protein attached to proteins as an intracellular targeting signal).</text>
        <dbReference type="EC" id="3.4.19.12"/>
    </reaction>
</comment>
<sequence length="674" mass="76854">MGMSKKPSEADQQVPLSSDTNGDQPPSVQTWQLSEKQEKTFRSAESTIHDGVQTIRYVLHSKSTIHKDITREVVYSGLTNQGATCYLNSALQILFMTKEFREAIERLQNTSNDKELLHQLHHLFQNLTHGDKCVSTVNITKALSIKNVCEQQDAVEWFEKILSAVAQEASQVYQGTLQKTLRCLKKSHADSQEDNFFFSIPLSIDAENNDVFNVVDGLKAFFQTTRFDEDDWLYCDDCDEKTDSEISFNIQKYPTILVFHLKRFYFDYMRMGYQKNSCPIAIPPELTFFKDCPYDLYGIINHTGVYGGGHYDAYIKSSENNHWYCFNDSQVTKITDNGFLNGSRTAYMIVYRKKSLPSSTLQEENTPGNHAKEAPETTAEDEVQRRESLPSSHPEENIPENRAEETTAENEISEKLKESTLAENILSQDIVSTQQSGHSAPPPMRTKTRVSKPKKYKDKRKEEKGIKVNRPVTYKNRWVCEARQKKMVHHKPHNSSKKVSPKLPTLIKKINHNRPTSITPGTVLVLRTGRHQGKRVVFLKHLPSGLLLLTGPYALNQVPLSRACPDSVTATAVRVDISGVSIPETVTDSFFQRRRQRKPEEGGGEKSLKRNQRAVDAQVLSCIREVPQVRKCLCVPYQRSKLKDWIIWIMLVFLLVMLHLAAVNTDLLAFDCLM</sequence>
<dbReference type="PROSITE" id="PS00973">
    <property type="entry name" value="USP_2"/>
    <property type="match status" value="1"/>
</dbReference>
<dbReference type="Pfam" id="PF00443">
    <property type="entry name" value="UCH"/>
    <property type="match status" value="1"/>
</dbReference>
<feature type="region of interest" description="Disordered" evidence="6">
    <location>
        <begin position="432"/>
        <end position="463"/>
    </location>
</feature>
<dbReference type="InterPro" id="IPR038765">
    <property type="entry name" value="Papain-like_cys_pep_sf"/>
</dbReference>
<dbReference type="InterPro" id="IPR050164">
    <property type="entry name" value="Peptidase_C19"/>
</dbReference>
<keyword evidence="7" id="KW-0472">Membrane</keyword>
<dbReference type="PROSITE" id="PS00972">
    <property type="entry name" value="USP_1"/>
    <property type="match status" value="1"/>
</dbReference>
<dbReference type="GO" id="GO:0004843">
    <property type="term" value="F:cysteine-type deubiquitinase activity"/>
    <property type="evidence" value="ECO:0007669"/>
    <property type="project" value="UniProtKB-UniRule"/>
</dbReference>
<dbReference type="CDD" id="cd13156">
    <property type="entry name" value="KOW_RPL6"/>
    <property type="match status" value="1"/>
</dbReference>
<proteinExistence type="inferred from homology"/>
<accession>A0ABD1IWH8</accession>
<dbReference type="Gene3D" id="2.30.30.30">
    <property type="match status" value="1"/>
</dbReference>
<keyword evidence="7" id="KW-0812">Transmembrane</keyword>
<reference evidence="9 10" key="1">
    <citation type="submission" date="2024-09" db="EMBL/GenBank/DDBJ databases">
        <title>A chromosome-level genome assembly of Gray's grenadier anchovy, Coilia grayii.</title>
        <authorList>
            <person name="Fu Z."/>
        </authorList>
    </citation>
    <scope>NUCLEOTIDE SEQUENCE [LARGE SCALE GENOMIC DNA]</scope>
    <source>
        <strain evidence="9">G4</strain>
        <tissue evidence="9">Muscle</tissue>
    </source>
</reference>
<evidence type="ECO:0000256" key="5">
    <source>
        <dbReference type="RuleBase" id="RU366025"/>
    </source>
</evidence>
<comment type="similarity">
    <text evidence="1">Belongs to the eukaryotic ribosomal protein eL6 family.</text>
</comment>
<dbReference type="InterPro" id="IPR001394">
    <property type="entry name" value="Peptidase_C19_UCH"/>
</dbReference>
<feature type="compositionally biased region" description="Basic residues" evidence="6">
    <location>
        <begin position="446"/>
        <end position="458"/>
    </location>
</feature>